<gene>
    <name evidence="1" type="ORF">BXYJ_LOCUS7395</name>
</gene>
<dbReference type="AlphaFoldDB" id="A0A1I7SQQ0"/>
<dbReference type="WBParaSite" id="BXY_1536300.1">
    <property type="protein sequence ID" value="BXY_1536300.1"/>
    <property type="gene ID" value="BXY_1536300"/>
</dbReference>
<protein>
    <submittedName>
        <fullName evidence="1">(pine wood nematode) hypothetical protein</fullName>
    </submittedName>
</protein>
<dbReference type="EMBL" id="CAJFDI010000003">
    <property type="protein sequence ID" value="CAD5222427.1"/>
    <property type="molecule type" value="Genomic_DNA"/>
</dbReference>
<evidence type="ECO:0000313" key="4">
    <source>
        <dbReference type="Proteomes" id="UP000659654"/>
    </source>
</evidence>
<accession>A0A1I7SQQ0</accession>
<reference evidence="2" key="2">
    <citation type="submission" date="2020-08" db="EMBL/GenBank/DDBJ databases">
        <authorList>
            <person name="Kikuchi T."/>
        </authorList>
    </citation>
    <scope>NUCLEOTIDE SEQUENCE</scope>
    <source>
        <strain evidence="1">Ka4C1</strain>
    </source>
</reference>
<dbReference type="Proteomes" id="UP000659654">
    <property type="component" value="Unassembled WGS sequence"/>
</dbReference>
<proteinExistence type="predicted"/>
<evidence type="ECO:0000313" key="1">
    <source>
        <dbReference type="EMBL" id="CAD5222427.1"/>
    </source>
</evidence>
<evidence type="ECO:0000313" key="2">
    <source>
        <dbReference type="EMBL" id="CAG9110217.1"/>
    </source>
</evidence>
<evidence type="ECO:0000313" key="5">
    <source>
        <dbReference type="WBParaSite" id="BXY_1536300.1"/>
    </source>
</evidence>
<evidence type="ECO:0000313" key="3">
    <source>
        <dbReference type="Proteomes" id="UP000095284"/>
    </source>
</evidence>
<keyword evidence="4" id="KW-1185">Reference proteome</keyword>
<name>A0A1I7SQQ0_BURXY</name>
<dbReference type="Proteomes" id="UP000095284">
    <property type="component" value="Unplaced"/>
</dbReference>
<reference evidence="5" key="1">
    <citation type="submission" date="2016-11" db="UniProtKB">
        <authorList>
            <consortium name="WormBaseParasite"/>
        </authorList>
    </citation>
    <scope>IDENTIFICATION</scope>
</reference>
<organism evidence="3 5">
    <name type="scientific">Bursaphelenchus xylophilus</name>
    <name type="common">Pinewood nematode worm</name>
    <name type="synonym">Aphelenchoides xylophilus</name>
    <dbReference type="NCBI Taxonomy" id="6326"/>
    <lineage>
        <taxon>Eukaryota</taxon>
        <taxon>Metazoa</taxon>
        <taxon>Ecdysozoa</taxon>
        <taxon>Nematoda</taxon>
        <taxon>Chromadorea</taxon>
        <taxon>Rhabditida</taxon>
        <taxon>Tylenchina</taxon>
        <taxon>Tylenchomorpha</taxon>
        <taxon>Aphelenchoidea</taxon>
        <taxon>Aphelenchoididae</taxon>
        <taxon>Bursaphelenchus</taxon>
    </lineage>
</organism>
<dbReference type="EMBL" id="CAJFCV020000003">
    <property type="protein sequence ID" value="CAG9110217.1"/>
    <property type="molecule type" value="Genomic_DNA"/>
</dbReference>
<sequence>MGRVWRRGAGVSIPTTTTSSWGRDGEWMCALSLPQHSPSSFTHSLLCFSVFSAPPTSRFSSILTTTTPPKGQLCRNEGRSGGAGCSAILHWSSAAEGVRPLGSGRDEQCENAVHWGQRVGVERGEAADASIADGAASTPDCPEPERWRGRCPAFRRTTPTLLASPALCGGGSCGY</sequence>
<dbReference type="Proteomes" id="UP000582659">
    <property type="component" value="Unassembled WGS sequence"/>
</dbReference>